<reference evidence="1 2" key="1">
    <citation type="submission" date="2018-02" db="EMBL/GenBank/DDBJ databases">
        <title>The genomes of Aspergillus section Nigri reveals drivers in fungal speciation.</title>
        <authorList>
            <consortium name="DOE Joint Genome Institute"/>
            <person name="Vesth T.C."/>
            <person name="Nybo J."/>
            <person name="Theobald S."/>
            <person name="Brandl J."/>
            <person name="Frisvad J.C."/>
            <person name="Nielsen K.F."/>
            <person name="Lyhne E.K."/>
            <person name="Kogle M.E."/>
            <person name="Kuo A."/>
            <person name="Riley R."/>
            <person name="Clum A."/>
            <person name="Nolan M."/>
            <person name="Lipzen A."/>
            <person name="Salamov A."/>
            <person name="Henrissat B."/>
            <person name="Wiebenga A."/>
            <person name="De vries R.P."/>
            <person name="Grigoriev I.V."/>
            <person name="Mortensen U.H."/>
            <person name="Andersen M.R."/>
            <person name="Baker S.E."/>
        </authorList>
    </citation>
    <scope>NUCLEOTIDE SEQUENCE [LARGE SCALE GENOMIC DNA]</scope>
    <source>
        <strain evidence="1 2">CBS 114.51</strain>
    </source>
</reference>
<organism evidence="1 2">
    <name type="scientific">Aspergillus japonicus CBS 114.51</name>
    <dbReference type="NCBI Taxonomy" id="1448312"/>
    <lineage>
        <taxon>Eukaryota</taxon>
        <taxon>Fungi</taxon>
        <taxon>Dikarya</taxon>
        <taxon>Ascomycota</taxon>
        <taxon>Pezizomycotina</taxon>
        <taxon>Eurotiomycetes</taxon>
        <taxon>Eurotiomycetidae</taxon>
        <taxon>Eurotiales</taxon>
        <taxon>Aspergillaceae</taxon>
        <taxon>Aspergillus</taxon>
        <taxon>Aspergillus subgen. Circumdati</taxon>
    </lineage>
</organism>
<evidence type="ECO:0000313" key="2">
    <source>
        <dbReference type="Proteomes" id="UP000249497"/>
    </source>
</evidence>
<name>A0A8T8XEH8_ASPJA</name>
<accession>A0A8T8XEH8</accession>
<gene>
    <name evidence="1" type="ORF">BO86DRAFT_140838</name>
</gene>
<dbReference type="Proteomes" id="UP000249497">
    <property type="component" value="Unassembled WGS sequence"/>
</dbReference>
<dbReference type="RefSeq" id="XP_025532128.1">
    <property type="nucleotide sequence ID" value="XM_025666200.1"/>
</dbReference>
<dbReference type="EMBL" id="KZ824773">
    <property type="protein sequence ID" value="RAH86234.1"/>
    <property type="molecule type" value="Genomic_DNA"/>
</dbReference>
<proteinExistence type="predicted"/>
<evidence type="ECO:0000313" key="1">
    <source>
        <dbReference type="EMBL" id="RAH86234.1"/>
    </source>
</evidence>
<sequence length="130" mass="14481">MHDGMPRQHGTLHGYALPEWGPALSPPRCPLKDTNALYSDPHRPFDCLLLVVSEWPSSSMLDHHSPTVDERVSSQSHRPLALGLCIALLILNVAAGIRINTQCWLYKCHFAQKYALRVSLIFDSLVSIAP</sequence>
<keyword evidence="2" id="KW-1185">Reference proteome</keyword>
<protein>
    <submittedName>
        <fullName evidence="1">Uncharacterized protein</fullName>
    </submittedName>
</protein>
<dbReference type="AlphaFoldDB" id="A0A8T8XEH8"/>
<dbReference type="GeneID" id="37169892"/>